<organism evidence="1">
    <name type="scientific">sediment metagenome</name>
    <dbReference type="NCBI Taxonomy" id="749907"/>
    <lineage>
        <taxon>unclassified sequences</taxon>
        <taxon>metagenomes</taxon>
        <taxon>ecological metagenomes</taxon>
    </lineage>
</organism>
<sequence>MNKTIVKSFDGLPFRLQFVPNRAGAIYRCHSCDKTIGDSPFLILYFRLPKDSHREEVFCSKCCRQKIETILSYLQFMNGEVKEVLEYFPVKVKSKPNDIDIGITNNL</sequence>
<reference evidence="1" key="2">
    <citation type="journal article" date="2011" name="Microb. Ecol.">
        <title>Taxonomic and Functional Metagenomic Profiling of the Microbial Community in the Anoxic Sediment of a Sub-saline Shallow Lake (Laguna de Carrizo, Central Spain).</title>
        <authorList>
            <person name="Ferrer M."/>
            <person name="Guazzaroni M.E."/>
            <person name="Richter M."/>
            <person name="Garcia-Salamanca A."/>
            <person name="Yarza P."/>
            <person name="Suarez-Suarez A."/>
            <person name="Solano J."/>
            <person name="Alcaide M."/>
            <person name="van Dillewijn P."/>
            <person name="Molina-Henares M.A."/>
            <person name="Lopez-Cortes N."/>
            <person name="Al-Ramahi Y."/>
            <person name="Guerrero C."/>
            <person name="Acosta A."/>
            <person name="de Eugenio L.I."/>
            <person name="Martinez V."/>
            <person name="Marques S."/>
            <person name="Rojo F."/>
            <person name="Santero E."/>
            <person name="Genilloud O."/>
            <person name="Perez-Perez J."/>
            <person name="Rossello-Mora R."/>
            <person name="Ramos J.L."/>
        </authorList>
    </citation>
    <scope>NUCLEOTIDE SEQUENCE</scope>
</reference>
<dbReference type="AlphaFoldDB" id="D9PH78"/>
<protein>
    <submittedName>
        <fullName evidence="1">Uncharacterized protein</fullName>
    </submittedName>
</protein>
<evidence type="ECO:0000313" key="1">
    <source>
        <dbReference type="EMBL" id="EFK97105.1"/>
    </source>
</evidence>
<accession>D9PH78</accession>
<comment type="caution">
    <text evidence="1">The sequence shown here is derived from an EMBL/GenBank/DDBJ whole genome shotgun (WGS) entry which is preliminary data.</text>
</comment>
<dbReference type="EMBL" id="ADZX01000356">
    <property type="protein sequence ID" value="EFK97105.1"/>
    <property type="molecule type" value="Genomic_DNA"/>
</dbReference>
<gene>
    <name evidence="1" type="ORF">LDC_0878</name>
</gene>
<proteinExistence type="predicted"/>
<name>D9PH78_9ZZZZ</name>
<reference evidence="1" key="1">
    <citation type="submission" date="2010-07" db="EMBL/GenBank/DDBJ databases">
        <authorList>
            <consortium name="CONSOLIDER consortium CSD2007-00005"/>
            <person name="Guazzaroni M.-E."/>
            <person name="Richter M."/>
            <person name="Garcia-Salamanca A."/>
            <person name="Yarza P."/>
            <person name="Ferrer M."/>
        </authorList>
    </citation>
    <scope>NUCLEOTIDE SEQUENCE</scope>
</reference>